<dbReference type="Pfam" id="PF13683">
    <property type="entry name" value="rve_3"/>
    <property type="match status" value="1"/>
</dbReference>
<dbReference type="SUPFAM" id="SSF53098">
    <property type="entry name" value="Ribonuclease H-like"/>
    <property type="match status" value="1"/>
</dbReference>
<dbReference type="InterPro" id="IPR001584">
    <property type="entry name" value="Integrase_cat-core"/>
</dbReference>
<dbReference type="InterPro" id="IPR012337">
    <property type="entry name" value="RNaseH-like_sf"/>
</dbReference>
<keyword evidence="4" id="KW-1185">Reference proteome</keyword>
<accession>A0A917R4T8</accession>
<sequence>MTHKNAPLTVEGRRRLIERCRTRPIAHVAAEMGISRACASKWVNRYRRHGELGIEDRSSTPHHQPTATPSEVLELIEKLRRTHKWSAARIAFELTKAGTPVGRRTVSRHLAEIGLNRRRFIDPDGEANRKPQRIHARRPGHMIHVDVKKVGRIPNGGGWRAHGRGSDQAKAVDRRKKKTERGGYVYLHSAIDGYSRLAYTEALPDEKATTAIAFLHRARAWFAAHGITRIERIVTDNGACYRAESFSRALLGARHQRIAPYTPRHNGKVERYNRILAEEFLYARTWTSEAQRTQLLGRWNVHYNYHRPHTAVGSQPPAARLPGSVTNVMASYTQISQTRRYVKGRSHLSKDAMRRMGEFFAPAPPDPIPGPTETRTETPDTRAARSRRRRRIR</sequence>
<dbReference type="InterPro" id="IPR009057">
    <property type="entry name" value="Homeodomain-like_sf"/>
</dbReference>
<evidence type="ECO:0000313" key="4">
    <source>
        <dbReference type="Proteomes" id="UP000637788"/>
    </source>
</evidence>
<dbReference type="AlphaFoldDB" id="A0A917R4T8"/>
<dbReference type="InterPro" id="IPR047656">
    <property type="entry name" value="IS481-like_transpos"/>
</dbReference>
<dbReference type="Gene3D" id="3.30.420.10">
    <property type="entry name" value="Ribonuclease H-like superfamily/Ribonuclease H"/>
    <property type="match status" value="1"/>
</dbReference>
<evidence type="ECO:0000259" key="2">
    <source>
        <dbReference type="PROSITE" id="PS50994"/>
    </source>
</evidence>
<gene>
    <name evidence="3" type="ORF">GCM10010094_59220</name>
</gene>
<feature type="compositionally biased region" description="Basic residues" evidence="1">
    <location>
        <begin position="384"/>
        <end position="393"/>
    </location>
</feature>
<dbReference type="GO" id="GO:0003676">
    <property type="term" value="F:nucleic acid binding"/>
    <property type="evidence" value="ECO:0007669"/>
    <property type="project" value="InterPro"/>
</dbReference>
<dbReference type="Pfam" id="PF13565">
    <property type="entry name" value="HTH_32"/>
    <property type="match status" value="1"/>
</dbReference>
<feature type="region of interest" description="Disordered" evidence="1">
    <location>
        <begin position="358"/>
        <end position="393"/>
    </location>
</feature>
<dbReference type="PROSITE" id="PS50994">
    <property type="entry name" value="INTEGRASE"/>
    <property type="match status" value="1"/>
</dbReference>
<dbReference type="PANTHER" id="PTHR35004">
    <property type="entry name" value="TRANSPOSASE RV3428C-RELATED"/>
    <property type="match status" value="1"/>
</dbReference>
<dbReference type="GO" id="GO:0015074">
    <property type="term" value="P:DNA integration"/>
    <property type="evidence" value="ECO:0007669"/>
    <property type="project" value="InterPro"/>
</dbReference>
<evidence type="ECO:0000313" key="3">
    <source>
        <dbReference type="EMBL" id="GGK90323.1"/>
    </source>
</evidence>
<comment type="caution">
    <text evidence="3">The sequence shown here is derived from an EMBL/GenBank/DDBJ whole genome shotgun (WGS) entry which is preliminary data.</text>
</comment>
<dbReference type="PANTHER" id="PTHR35004:SF6">
    <property type="entry name" value="TRANSPOSASE"/>
    <property type="match status" value="1"/>
</dbReference>
<evidence type="ECO:0000256" key="1">
    <source>
        <dbReference type="SAM" id="MobiDB-lite"/>
    </source>
</evidence>
<feature type="domain" description="Integrase catalytic" evidence="2">
    <location>
        <begin position="150"/>
        <end position="324"/>
    </location>
</feature>
<dbReference type="NCBIfam" id="NF033577">
    <property type="entry name" value="transpos_IS481"/>
    <property type="match status" value="1"/>
</dbReference>
<feature type="compositionally biased region" description="Basic and acidic residues" evidence="1">
    <location>
        <begin position="374"/>
        <end position="383"/>
    </location>
</feature>
<dbReference type="InterPro" id="IPR036397">
    <property type="entry name" value="RNaseH_sf"/>
</dbReference>
<proteinExistence type="predicted"/>
<dbReference type="SUPFAM" id="SSF46689">
    <property type="entry name" value="Homeodomain-like"/>
    <property type="match status" value="1"/>
</dbReference>
<name>A0A917R4T8_9ACTN</name>
<reference evidence="3" key="2">
    <citation type="submission" date="2020-09" db="EMBL/GenBank/DDBJ databases">
        <authorList>
            <person name="Sun Q."/>
            <person name="Ohkuma M."/>
        </authorList>
    </citation>
    <scope>NUCLEOTIDE SEQUENCE</scope>
    <source>
        <strain evidence="3">JCM 3035</strain>
    </source>
</reference>
<dbReference type="EMBL" id="BMPQ01000018">
    <property type="protein sequence ID" value="GGK90323.1"/>
    <property type="molecule type" value="Genomic_DNA"/>
</dbReference>
<protein>
    <submittedName>
        <fullName evidence="3">IS481 family transposase</fullName>
    </submittedName>
</protein>
<reference evidence="3" key="1">
    <citation type="journal article" date="2014" name="Int. J. Syst. Evol. Microbiol.">
        <title>Complete genome sequence of Corynebacterium casei LMG S-19264T (=DSM 44701T), isolated from a smear-ripened cheese.</title>
        <authorList>
            <consortium name="US DOE Joint Genome Institute (JGI-PGF)"/>
            <person name="Walter F."/>
            <person name="Albersmeier A."/>
            <person name="Kalinowski J."/>
            <person name="Ruckert C."/>
        </authorList>
    </citation>
    <scope>NUCLEOTIDE SEQUENCE</scope>
    <source>
        <strain evidence="3">JCM 3035</strain>
    </source>
</reference>
<dbReference type="Proteomes" id="UP000637788">
    <property type="component" value="Unassembled WGS sequence"/>
</dbReference>
<organism evidence="3 4">
    <name type="scientific">Streptomyces flaveus</name>
    <dbReference type="NCBI Taxonomy" id="66370"/>
    <lineage>
        <taxon>Bacteria</taxon>
        <taxon>Bacillati</taxon>
        <taxon>Actinomycetota</taxon>
        <taxon>Actinomycetes</taxon>
        <taxon>Kitasatosporales</taxon>
        <taxon>Streptomycetaceae</taxon>
        <taxon>Streptomyces</taxon>
        <taxon>Streptomyces aurantiacus group</taxon>
    </lineage>
</organism>
<feature type="region of interest" description="Disordered" evidence="1">
    <location>
        <begin position="154"/>
        <end position="176"/>
    </location>
</feature>